<protein>
    <submittedName>
        <fullName evidence="1">Uncharacterized protein</fullName>
    </submittedName>
</protein>
<evidence type="ECO:0000313" key="1">
    <source>
        <dbReference type="EMBL" id="SCM71123.1"/>
    </source>
</evidence>
<gene>
    <name evidence="1" type="ORF">KL86PLE_100022</name>
</gene>
<accession>A0A212L0N9</accession>
<dbReference type="EMBL" id="FMJD01000002">
    <property type="protein sequence ID" value="SCM71123.1"/>
    <property type="molecule type" value="Genomic_DNA"/>
</dbReference>
<reference evidence="1" key="1">
    <citation type="submission" date="2016-08" db="EMBL/GenBank/DDBJ databases">
        <authorList>
            <person name="Seilhamer J.J."/>
        </authorList>
    </citation>
    <scope>NUCLEOTIDE SEQUENCE</scope>
    <source>
        <strain evidence="1">86</strain>
    </source>
</reference>
<dbReference type="AlphaFoldDB" id="A0A212L0N9"/>
<organism evidence="1">
    <name type="scientific">uncultured Pleomorphomonas sp</name>
    <dbReference type="NCBI Taxonomy" id="442121"/>
    <lineage>
        <taxon>Bacteria</taxon>
        <taxon>Pseudomonadati</taxon>
        <taxon>Pseudomonadota</taxon>
        <taxon>Alphaproteobacteria</taxon>
        <taxon>Hyphomicrobiales</taxon>
        <taxon>Pleomorphomonadaceae</taxon>
        <taxon>Pleomorphomonas</taxon>
        <taxon>environmental samples</taxon>
    </lineage>
</organism>
<sequence length="30" mass="3347">MLFLAGQRPIIAGKLAYYADAEFRGLFDQA</sequence>
<proteinExistence type="predicted"/>
<name>A0A212L0N9_9HYPH</name>